<dbReference type="GO" id="GO:0016740">
    <property type="term" value="F:transferase activity"/>
    <property type="evidence" value="ECO:0007669"/>
    <property type="project" value="UniProtKB-KW"/>
</dbReference>
<dbReference type="InterPro" id="IPR024607">
    <property type="entry name" value="Sulfatase_CS"/>
</dbReference>
<dbReference type="PANTHER" id="PTHR42693">
    <property type="entry name" value="ARYLSULFATASE FAMILY MEMBER"/>
    <property type="match status" value="1"/>
</dbReference>
<dbReference type="Gene3D" id="3.40.720.10">
    <property type="entry name" value="Alkaline Phosphatase, subunit A"/>
    <property type="match status" value="1"/>
</dbReference>
<evidence type="ECO:0000256" key="3">
    <source>
        <dbReference type="ARBA" id="ARBA00022801"/>
    </source>
</evidence>
<accession>A0A6P1MAP1</accession>
<evidence type="ECO:0000313" key="6">
    <source>
        <dbReference type="EMBL" id="QHI69168.1"/>
    </source>
</evidence>
<dbReference type="EMBL" id="CP047593">
    <property type="protein sequence ID" value="QHI69168.1"/>
    <property type="molecule type" value="Genomic_DNA"/>
</dbReference>
<sequence>MPNILLITADDMGTTAGCYGDKLAATPNLDQLAAEGVLFENAYVTHASCSPSRSSILTGLYPHQNGHIGLAGLHPEYKLHPDIRTLPAILKDAGYHTGILGKLHVSAAPGQAPFDFEWASHGNPVVTRDVRMVAQKAEEFLGQVGKRPFFLYVNYFDPHRPYDAESNQCKGLPEKPYGPNDIEPFAYLGLDGLPVRQEVASYYNCVNRLDVGLGMLFQTLEKAGMLDDTLIIFLGDHGVPFSRAKTTCYEAGEQVPFFVKWPGVSRAGLRCTDFISSVDIMPTLLDAAGIACPPVAGRSLREVVTGSTPNDWRKELCSEYTSHAQQHLYPRRSVRNERYKLVHNLDSSRKNPVPYIGATRPKPGVVEIKPGMEAAYRTTEAPPEFELYDLSKDPHETVNIVGNPEVAEVLKRLKADLLKWRRNTADPLLDPAELQRLKKAHGL</sequence>
<evidence type="ECO:0000256" key="2">
    <source>
        <dbReference type="ARBA" id="ARBA00022723"/>
    </source>
</evidence>
<keyword evidence="7" id="KW-1185">Reference proteome</keyword>
<dbReference type="PROSITE" id="PS00523">
    <property type="entry name" value="SULFATASE_1"/>
    <property type="match status" value="1"/>
</dbReference>
<dbReference type="GO" id="GO:0046872">
    <property type="term" value="F:metal ion binding"/>
    <property type="evidence" value="ECO:0007669"/>
    <property type="project" value="UniProtKB-KW"/>
</dbReference>
<keyword evidence="6" id="KW-0808">Transferase</keyword>
<comment type="similarity">
    <text evidence="1">Belongs to the sulfatase family.</text>
</comment>
<dbReference type="PANTHER" id="PTHR42693:SF53">
    <property type="entry name" value="ENDO-4-O-SULFATASE"/>
    <property type="match status" value="1"/>
</dbReference>
<evidence type="ECO:0000256" key="4">
    <source>
        <dbReference type="ARBA" id="ARBA00022837"/>
    </source>
</evidence>
<keyword evidence="3 6" id="KW-0378">Hydrolase</keyword>
<dbReference type="KEGG" id="taer:GT409_06790"/>
<reference evidence="6 7" key="1">
    <citation type="submission" date="2020-01" db="EMBL/GenBank/DDBJ databases">
        <title>Ponticoccus aerotolerans gen. nov., sp. nov., an anaerobic bacterium and proposal of Ponticoccusceae fam. nov., Ponticoccusles ord. nov. and Ponticoccuse classis nov. in the phylum Kiritimatiellaeota.</title>
        <authorList>
            <person name="Zhou L.Y."/>
            <person name="Du Z.J."/>
        </authorList>
    </citation>
    <scope>NUCLEOTIDE SEQUENCE [LARGE SCALE GENOMIC DNA]</scope>
    <source>
        <strain evidence="6 7">S-5007</strain>
    </source>
</reference>
<dbReference type="InterPro" id="IPR017850">
    <property type="entry name" value="Alkaline_phosphatase_core_sf"/>
</dbReference>
<dbReference type="AlphaFoldDB" id="A0A6P1MAP1"/>
<dbReference type="RefSeq" id="WP_160628203.1">
    <property type="nucleotide sequence ID" value="NZ_CP047593.1"/>
</dbReference>
<evidence type="ECO:0000313" key="7">
    <source>
        <dbReference type="Proteomes" id="UP000464954"/>
    </source>
</evidence>
<dbReference type="InterPro" id="IPR000917">
    <property type="entry name" value="Sulfatase_N"/>
</dbReference>
<keyword evidence="4" id="KW-0106">Calcium</keyword>
<dbReference type="GO" id="GO:0004065">
    <property type="term" value="F:arylsulfatase activity"/>
    <property type="evidence" value="ECO:0007669"/>
    <property type="project" value="TreeGrafter"/>
</dbReference>
<feature type="domain" description="Sulfatase N-terminal" evidence="5">
    <location>
        <begin position="2"/>
        <end position="290"/>
    </location>
</feature>
<evidence type="ECO:0000256" key="1">
    <source>
        <dbReference type="ARBA" id="ARBA00008779"/>
    </source>
</evidence>
<name>A0A6P1MAP1_9BACT</name>
<gene>
    <name evidence="6" type="ORF">GT409_06790</name>
</gene>
<keyword evidence="2" id="KW-0479">Metal-binding</keyword>
<proteinExistence type="inferred from homology"/>
<dbReference type="InterPro" id="IPR050738">
    <property type="entry name" value="Sulfatase"/>
</dbReference>
<evidence type="ECO:0000259" key="5">
    <source>
        <dbReference type="Pfam" id="PF00884"/>
    </source>
</evidence>
<dbReference type="CDD" id="cd16027">
    <property type="entry name" value="SGSH"/>
    <property type="match status" value="1"/>
</dbReference>
<dbReference type="Pfam" id="PF00884">
    <property type="entry name" value="Sulfatase"/>
    <property type="match status" value="1"/>
</dbReference>
<protein>
    <submittedName>
        <fullName evidence="6">Sulfatase-like hydrolase/transferase</fullName>
    </submittedName>
</protein>
<organism evidence="6 7">
    <name type="scientific">Tichowtungia aerotolerans</name>
    <dbReference type="NCBI Taxonomy" id="2697043"/>
    <lineage>
        <taxon>Bacteria</taxon>
        <taxon>Pseudomonadati</taxon>
        <taxon>Kiritimatiellota</taxon>
        <taxon>Tichowtungiia</taxon>
        <taxon>Tichowtungiales</taxon>
        <taxon>Tichowtungiaceae</taxon>
        <taxon>Tichowtungia</taxon>
    </lineage>
</organism>
<dbReference type="SUPFAM" id="SSF53649">
    <property type="entry name" value="Alkaline phosphatase-like"/>
    <property type="match status" value="1"/>
</dbReference>
<dbReference type="Proteomes" id="UP000464954">
    <property type="component" value="Chromosome"/>
</dbReference>